<gene>
    <name evidence="2" type="ORF">ERS007739_01966</name>
</gene>
<proteinExistence type="predicted"/>
<dbReference type="Proteomes" id="UP000039021">
    <property type="component" value="Unassembled WGS sequence"/>
</dbReference>
<feature type="region of interest" description="Disordered" evidence="1">
    <location>
        <begin position="1"/>
        <end position="42"/>
    </location>
</feature>
<sequence>MTTPTKDCGNPAAETTSSMTGDSTLARPTTATKATSSNPRLSSAARVLGGSAWLSSSTAPFCATGRKKSRCRTVWVNRNNT</sequence>
<protein>
    <submittedName>
        <fullName evidence="2">Uncharacterized protein</fullName>
    </submittedName>
</protein>
<feature type="compositionally biased region" description="Polar residues" evidence="1">
    <location>
        <begin position="13"/>
        <end position="41"/>
    </location>
</feature>
<evidence type="ECO:0000313" key="3">
    <source>
        <dbReference type="Proteomes" id="UP000039021"/>
    </source>
</evidence>
<dbReference type="AlphaFoldDB" id="A0A916LAY1"/>
<comment type="caution">
    <text evidence="2">The sequence shown here is derived from an EMBL/GenBank/DDBJ whole genome shotgun (WGS) entry which is preliminary data.</text>
</comment>
<evidence type="ECO:0000256" key="1">
    <source>
        <dbReference type="SAM" id="MobiDB-lite"/>
    </source>
</evidence>
<dbReference type="EMBL" id="CSBK01000835">
    <property type="protein sequence ID" value="COX98215.1"/>
    <property type="molecule type" value="Genomic_DNA"/>
</dbReference>
<name>A0A916LAY1_MYCTX</name>
<reference evidence="3" key="1">
    <citation type="submission" date="2015-03" db="EMBL/GenBank/DDBJ databases">
        <authorList>
            <consortium name="Pathogen Informatics"/>
        </authorList>
    </citation>
    <scope>NUCLEOTIDE SEQUENCE [LARGE SCALE GENOMIC DNA]</scope>
    <source>
        <strain evidence="3">N09902308</strain>
    </source>
</reference>
<organism evidence="2 3">
    <name type="scientific">Mycobacterium tuberculosis</name>
    <dbReference type="NCBI Taxonomy" id="1773"/>
    <lineage>
        <taxon>Bacteria</taxon>
        <taxon>Bacillati</taxon>
        <taxon>Actinomycetota</taxon>
        <taxon>Actinomycetes</taxon>
        <taxon>Mycobacteriales</taxon>
        <taxon>Mycobacteriaceae</taxon>
        <taxon>Mycobacterium</taxon>
        <taxon>Mycobacterium tuberculosis complex</taxon>
    </lineage>
</organism>
<evidence type="ECO:0000313" key="2">
    <source>
        <dbReference type="EMBL" id="COX98215.1"/>
    </source>
</evidence>
<accession>A0A916LAY1</accession>